<protein>
    <submittedName>
        <fullName evidence="1">Uncharacterized protein</fullName>
    </submittedName>
</protein>
<evidence type="ECO:0000313" key="1">
    <source>
        <dbReference type="EMBL" id="OCT84057.1"/>
    </source>
</evidence>
<reference evidence="2" key="1">
    <citation type="journal article" date="2016" name="Nature">
        <title>Genome evolution in the allotetraploid frog Xenopus laevis.</title>
        <authorList>
            <person name="Session A.M."/>
            <person name="Uno Y."/>
            <person name="Kwon T."/>
            <person name="Chapman J.A."/>
            <person name="Toyoda A."/>
            <person name="Takahashi S."/>
            <person name="Fukui A."/>
            <person name="Hikosaka A."/>
            <person name="Suzuki A."/>
            <person name="Kondo M."/>
            <person name="van Heeringen S.J."/>
            <person name="Quigley I."/>
            <person name="Heinz S."/>
            <person name="Ogino H."/>
            <person name="Ochi H."/>
            <person name="Hellsten U."/>
            <person name="Lyons J.B."/>
            <person name="Simakov O."/>
            <person name="Putnam N."/>
            <person name="Stites J."/>
            <person name="Kuroki Y."/>
            <person name="Tanaka T."/>
            <person name="Michiue T."/>
            <person name="Watanabe M."/>
            <person name="Bogdanovic O."/>
            <person name="Lister R."/>
            <person name="Georgiou G."/>
            <person name="Paranjpe S.S."/>
            <person name="van Kruijsbergen I."/>
            <person name="Shu S."/>
            <person name="Carlson J."/>
            <person name="Kinoshita T."/>
            <person name="Ohta Y."/>
            <person name="Mawaribuchi S."/>
            <person name="Jenkins J."/>
            <person name="Grimwood J."/>
            <person name="Schmutz J."/>
            <person name="Mitros T."/>
            <person name="Mozaffari S.V."/>
            <person name="Suzuki Y."/>
            <person name="Haramoto Y."/>
            <person name="Yamamoto T.S."/>
            <person name="Takagi C."/>
            <person name="Heald R."/>
            <person name="Miller K."/>
            <person name="Haudenschild C."/>
            <person name="Kitzman J."/>
            <person name="Nakayama T."/>
            <person name="Izutsu Y."/>
            <person name="Robert J."/>
            <person name="Fortriede J."/>
            <person name="Burns K."/>
            <person name="Lotay V."/>
            <person name="Karimi K."/>
            <person name="Yasuoka Y."/>
            <person name="Dichmann D.S."/>
            <person name="Flajnik M.F."/>
            <person name="Houston D.W."/>
            <person name="Shendure J."/>
            <person name="DuPasquier L."/>
            <person name="Vize P.D."/>
            <person name="Zorn A.M."/>
            <person name="Ito M."/>
            <person name="Marcotte E.M."/>
            <person name="Wallingford J.B."/>
            <person name="Ito Y."/>
            <person name="Asashima M."/>
            <person name="Ueno N."/>
            <person name="Matsuda Y."/>
            <person name="Veenstra G.J."/>
            <person name="Fujiyama A."/>
            <person name="Harland R.M."/>
            <person name="Taira M."/>
            <person name="Rokhsar D.S."/>
        </authorList>
    </citation>
    <scope>NUCLEOTIDE SEQUENCE [LARGE SCALE GENOMIC DNA]</scope>
    <source>
        <strain evidence="2">J</strain>
    </source>
</reference>
<dbReference type="EMBL" id="CM004472">
    <property type="protein sequence ID" value="OCT84057.1"/>
    <property type="molecule type" value="Genomic_DNA"/>
</dbReference>
<dbReference type="AlphaFoldDB" id="A0A974D4C3"/>
<dbReference type="OMA" id="ANVRHIN"/>
<evidence type="ECO:0000313" key="2">
    <source>
        <dbReference type="Proteomes" id="UP000694892"/>
    </source>
</evidence>
<dbReference type="Proteomes" id="UP000694892">
    <property type="component" value="Chromosome 4L"/>
</dbReference>
<gene>
    <name evidence="1" type="ORF">XELAEV_18022195mg</name>
</gene>
<accession>A0A974D4C3</accession>
<sequence length="80" mass="8837">MAEEKKAAMFRRSSGLLVHAPPDLGGEAKALNDALGKLSAVTRAISANVRHINESLERILVDKPDIEELERILNFLTEKK</sequence>
<proteinExistence type="predicted"/>
<organism evidence="1 2">
    <name type="scientific">Xenopus laevis</name>
    <name type="common">African clawed frog</name>
    <dbReference type="NCBI Taxonomy" id="8355"/>
    <lineage>
        <taxon>Eukaryota</taxon>
        <taxon>Metazoa</taxon>
        <taxon>Chordata</taxon>
        <taxon>Craniata</taxon>
        <taxon>Vertebrata</taxon>
        <taxon>Euteleostomi</taxon>
        <taxon>Amphibia</taxon>
        <taxon>Batrachia</taxon>
        <taxon>Anura</taxon>
        <taxon>Pipoidea</taxon>
        <taxon>Pipidae</taxon>
        <taxon>Xenopodinae</taxon>
        <taxon>Xenopus</taxon>
        <taxon>Xenopus</taxon>
    </lineage>
</organism>
<name>A0A974D4C3_XENLA</name>